<protein>
    <submittedName>
        <fullName evidence="1">10472_t:CDS:1</fullName>
    </submittedName>
</protein>
<feature type="non-terminal residue" evidence="1">
    <location>
        <position position="1"/>
    </location>
</feature>
<keyword evidence="2" id="KW-1185">Reference proteome</keyword>
<name>A0ACA9QDH1_9GLOM</name>
<evidence type="ECO:0000313" key="1">
    <source>
        <dbReference type="EMBL" id="CAG8748008.1"/>
    </source>
</evidence>
<comment type="caution">
    <text evidence="1">The sequence shown here is derived from an EMBL/GenBank/DDBJ whole genome shotgun (WGS) entry which is preliminary data.</text>
</comment>
<evidence type="ECO:0000313" key="2">
    <source>
        <dbReference type="Proteomes" id="UP000789702"/>
    </source>
</evidence>
<sequence length="159" mass="18505">LMFRAYLRQKWEEIVFFESGKWDSDEDKIRHDHNKLVQFCLDGSKELVKKCTKEVFHQNYIGFGVNIAGKYLEIHGLIKESGIKYYLPVVKAKIPLDNESFEEVEEFVHALLILRNGVIVNLQNIVNSFQKRSREEDNVGASSHSTGRLNKKKSTDFQK</sequence>
<dbReference type="Proteomes" id="UP000789702">
    <property type="component" value="Unassembled WGS sequence"/>
</dbReference>
<reference evidence="1" key="1">
    <citation type="submission" date="2021-06" db="EMBL/GenBank/DDBJ databases">
        <authorList>
            <person name="Kallberg Y."/>
            <person name="Tangrot J."/>
            <person name="Rosling A."/>
        </authorList>
    </citation>
    <scope>NUCLEOTIDE SEQUENCE</scope>
    <source>
        <strain evidence="1">IL203A</strain>
    </source>
</reference>
<organism evidence="1 2">
    <name type="scientific">Dentiscutata heterogama</name>
    <dbReference type="NCBI Taxonomy" id="1316150"/>
    <lineage>
        <taxon>Eukaryota</taxon>
        <taxon>Fungi</taxon>
        <taxon>Fungi incertae sedis</taxon>
        <taxon>Mucoromycota</taxon>
        <taxon>Glomeromycotina</taxon>
        <taxon>Glomeromycetes</taxon>
        <taxon>Diversisporales</taxon>
        <taxon>Gigasporaceae</taxon>
        <taxon>Dentiscutata</taxon>
    </lineage>
</organism>
<feature type="non-terminal residue" evidence="1">
    <location>
        <position position="159"/>
    </location>
</feature>
<accession>A0ACA9QDH1</accession>
<gene>
    <name evidence="1" type="ORF">DHETER_LOCUS14459</name>
</gene>
<proteinExistence type="predicted"/>
<dbReference type="EMBL" id="CAJVPU010044628">
    <property type="protein sequence ID" value="CAG8748008.1"/>
    <property type="molecule type" value="Genomic_DNA"/>
</dbReference>